<evidence type="ECO:0000256" key="6">
    <source>
        <dbReference type="ARBA" id="ARBA00022968"/>
    </source>
</evidence>
<dbReference type="GO" id="GO:0006493">
    <property type="term" value="P:protein O-linked glycosylation"/>
    <property type="evidence" value="ECO:0007669"/>
    <property type="project" value="TreeGrafter"/>
</dbReference>
<evidence type="ECO:0000256" key="7">
    <source>
        <dbReference type="ARBA" id="ARBA00022989"/>
    </source>
</evidence>
<dbReference type="PANTHER" id="PTHR11214">
    <property type="entry name" value="BETA-1,3-N-ACETYLGLUCOSAMINYLTRANSFERASE"/>
    <property type="match status" value="1"/>
</dbReference>
<sequence length="671" mass="78662">MDTNNIETESIFPQTRNTRGTGALSAKSLKIYKNVSTLSLLQSPRRLLTYHSDGNEEFSELNDGNTFIASLSTPRIDKLAKIINENLVITPLNQNKNNKHNKLSDEDPLIKYLKVNRNTELTDINEENPFITSLGRKINNELPETESKSSRITSLNRNRNNKLAKLNKKDSSVTSLNTNRKGELSKIDAEHSRIRQLDTNRNTELLHNVKYKHRELIKSENVTDEIKFKGYKKEFDKLNYINISINTTGTLPLLPHRKSSHKPIQFKYYNENINNNTHTTIDNEGTKNSISTTGKQNTTWPDIDLGNTHDNHDEYFTILAPDISTNNNKINTHNTLERKENYLYDHNNAEPLRIDQRDKSNDYINLQRLEELKLNEENEHYLKIRLSESIAKSQNNETDENNVTSTRKTVENSTDFKYNDNNDFGHEDYDYYEEDTTESPAYDWSEDYYKYKNYPKHLLFQDFFQPGFVVENTALCKKGRRMFVFINSKSQNHFARLRIRETYIQKLVKHSLSYAFIVSIPDSKEKLEDLKRENERYRDLIVTADLESYASLTFKIGNLLYWAKKFCKHVDYIAKIDDDVYVRVDRLLEILEVKRHAKILGKNMDGEMKENETLREQIRSLEEANKAQGQERKELEKRIKKLEGEKSQLESRLSKQEDKNKQLNDKLKELD</sequence>
<feature type="region of interest" description="Disordered" evidence="11">
    <location>
        <begin position="644"/>
        <end position="671"/>
    </location>
</feature>
<evidence type="ECO:0000256" key="4">
    <source>
        <dbReference type="ARBA" id="ARBA00022679"/>
    </source>
</evidence>
<keyword evidence="9" id="KW-0472">Membrane</keyword>
<name>A0AAN8XHD1_HALRR</name>
<keyword evidence="3" id="KW-0328">Glycosyltransferase</keyword>
<reference evidence="12 13" key="1">
    <citation type="submission" date="2023-11" db="EMBL/GenBank/DDBJ databases">
        <title>Halocaridina rubra genome assembly.</title>
        <authorList>
            <person name="Smith C."/>
        </authorList>
    </citation>
    <scope>NUCLEOTIDE SEQUENCE [LARGE SCALE GENOMIC DNA]</scope>
    <source>
        <strain evidence="12">EP-1</strain>
        <tissue evidence="12">Whole</tissue>
    </source>
</reference>
<evidence type="ECO:0000256" key="5">
    <source>
        <dbReference type="ARBA" id="ARBA00022692"/>
    </source>
</evidence>
<evidence type="ECO:0000313" key="13">
    <source>
        <dbReference type="Proteomes" id="UP001381693"/>
    </source>
</evidence>
<dbReference type="InterPro" id="IPR002659">
    <property type="entry name" value="Glyco_trans_31"/>
</dbReference>
<dbReference type="PANTHER" id="PTHR11214:SF334">
    <property type="entry name" value="HEXOSYLTRANSFERASE"/>
    <property type="match status" value="1"/>
</dbReference>
<keyword evidence="4" id="KW-0808">Transferase</keyword>
<dbReference type="EMBL" id="JAXCGZ010002137">
    <property type="protein sequence ID" value="KAK7084342.1"/>
    <property type="molecule type" value="Genomic_DNA"/>
</dbReference>
<evidence type="ECO:0008006" key="14">
    <source>
        <dbReference type="Google" id="ProtNLM"/>
    </source>
</evidence>
<dbReference type="GO" id="GO:0000139">
    <property type="term" value="C:Golgi membrane"/>
    <property type="evidence" value="ECO:0007669"/>
    <property type="project" value="UniProtKB-SubCell"/>
</dbReference>
<dbReference type="Proteomes" id="UP001381693">
    <property type="component" value="Unassembled WGS sequence"/>
</dbReference>
<evidence type="ECO:0000256" key="11">
    <source>
        <dbReference type="SAM" id="MobiDB-lite"/>
    </source>
</evidence>
<feature type="compositionally biased region" description="Polar residues" evidence="11">
    <location>
        <begin position="393"/>
        <end position="416"/>
    </location>
</feature>
<feature type="region of interest" description="Disordered" evidence="11">
    <location>
        <begin position="393"/>
        <end position="421"/>
    </location>
</feature>
<comment type="similarity">
    <text evidence="2">Belongs to the glycosyltransferase 31 family.</text>
</comment>
<keyword evidence="10" id="KW-0175">Coiled coil</keyword>
<proteinExistence type="inferred from homology"/>
<dbReference type="Pfam" id="PF01762">
    <property type="entry name" value="Galactosyl_T"/>
    <property type="match status" value="1"/>
</dbReference>
<evidence type="ECO:0000256" key="1">
    <source>
        <dbReference type="ARBA" id="ARBA00004323"/>
    </source>
</evidence>
<organism evidence="12 13">
    <name type="scientific">Halocaridina rubra</name>
    <name type="common">Hawaiian red shrimp</name>
    <dbReference type="NCBI Taxonomy" id="373956"/>
    <lineage>
        <taxon>Eukaryota</taxon>
        <taxon>Metazoa</taxon>
        <taxon>Ecdysozoa</taxon>
        <taxon>Arthropoda</taxon>
        <taxon>Crustacea</taxon>
        <taxon>Multicrustacea</taxon>
        <taxon>Malacostraca</taxon>
        <taxon>Eumalacostraca</taxon>
        <taxon>Eucarida</taxon>
        <taxon>Decapoda</taxon>
        <taxon>Pleocyemata</taxon>
        <taxon>Caridea</taxon>
        <taxon>Atyoidea</taxon>
        <taxon>Atyidae</taxon>
        <taxon>Halocaridina</taxon>
    </lineage>
</organism>
<dbReference type="AlphaFoldDB" id="A0AAN8XHD1"/>
<protein>
    <recommendedName>
        <fullName evidence="14">Hexosyltransferase</fullName>
    </recommendedName>
</protein>
<comment type="subcellular location">
    <subcellularLocation>
        <location evidence="1">Golgi apparatus membrane</location>
        <topology evidence="1">Single-pass type II membrane protein</topology>
    </subcellularLocation>
</comment>
<evidence type="ECO:0000313" key="12">
    <source>
        <dbReference type="EMBL" id="KAK7084342.1"/>
    </source>
</evidence>
<feature type="non-terminal residue" evidence="12">
    <location>
        <position position="671"/>
    </location>
</feature>
<evidence type="ECO:0000256" key="8">
    <source>
        <dbReference type="ARBA" id="ARBA00023034"/>
    </source>
</evidence>
<evidence type="ECO:0000256" key="10">
    <source>
        <dbReference type="SAM" id="Coils"/>
    </source>
</evidence>
<dbReference type="GO" id="GO:0016758">
    <property type="term" value="F:hexosyltransferase activity"/>
    <property type="evidence" value="ECO:0007669"/>
    <property type="project" value="InterPro"/>
</dbReference>
<accession>A0AAN8XHD1</accession>
<evidence type="ECO:0000256" key="3">
    <source>
        <dbReference type="ARBA" id="ARBA00022676"/>
    </source>
</evidence>
<keyword evidence="5" id="KW-0812">Transmembrane</keyword>
<feature type="coiled-coil region" evidence="10">
    <location>
        <begin position="520"/>
        <end position="547"/>
    </location>
</feature>
<dbReference type="Gene3D" id="3.90.550.50">
    <property type="match status" value="1"/>
</dbReference>
<keyword evidence="8" id="KW-0333">Golgi apparatus</keyword>
<gene>
    <name evidence="12" type="ORF">SK128_011263</name>
</gene>
<evidence type="ECO:0000256" key="9">
    <source>
        <dbReference type="ARBA" id="ARBA00023136"/>
    </source>
</evidence>
<comment type="caution">
    <text evidence="12">The sequence shown here is derived from an EMBL/GenBank/DDBJ whole genome shotgun (WGS) entry which is preliminary data.</text>
</comment>
<evidence type="ECO:0000256" key="2">
    <source>
        <dbReference type="ARBA" id="ARBA00008661"/>
    </source>
</evidence>
<keyword evidence="13" id="KW-1185">Reference proteome</keyword>
<keyword evidence="7" id="KW-1133">Transmembrane helix</keyword>
<keyword evidence="6" id="KW-0735">Signal-anchor</keyword>